<dbReference type="Proteomes" id="UP000274920">
    <property type="component" value="Unassembled WGS sequence"/>
</dbReference>
<dbReference type="AlphaFoldDB" id="A0A426DR00"/>
<proteinExistence type="predicted"/>
<sequence>MVYLAVLLVIPILGYLQWGRDVAVCSSNPKIFSNGSLEEISIIANKLYIFDQEKFARYVLQRCADNSFREVRFSYDLSGYPNEVHITVYMNRAAWKWRKKAFEIRWISEENKHYNIVENPEKYRIEIK</sequence>
<accession>A0A426DR00</accession>
<dbReference type="EMBL" id="VIRB01000029">
    <property type="protein sequence ID" value="NDO67898.1"/>
    <property type="molecule type" value="Genomic_DNA"/>
</dbReference>
<comment type="caution">
    <text evidence="2">The sequence shown here is derived from an EMBL/GenBank/DDBJ whole genome shotgun (WGS) entry which is preliminary data.</text>
</comment>
<reference evidence="2" key="1">
    <citation type="submission" date="2018-10" db="EMBL/GenBank/DDBJ databases">
        <title>Schaedlerella arabinophila gen. nov. sp. nov., isolated from the mouse intestinal tract and comparative analysis with the genome of the closely related altered Schaedler flora strain ASF502.</title>
        <authorList>
            <person name="Miyake S."/>
            <person name="Soh M."/>
            <person name="Seedorf H."/>
        </authorList>
    </citation>
    <scope>NUCLEOTIDE SEQUENCE [LARGE SCALE GENOMIC DNA]</scope>
    <source>
        <strain evidence="2">DSM 106076</strain>
    </source>
</reference>
<name>A0A426DR00_9FIRM</name>
<dbReference type="Proteomes" id="UP000474104">
    <property type="component" value="Unassembled WGS sequence"/>
</dbReference>
<evidence type="ECO:0000313" key="1">
    <source>
        <dbReference type="EMBL" id="NDO67898.1"/>
    </source>
</evidence>
<evidence type="ECO:0000313" key="3">
    <source>
        <dbReference type="Proteomes" id="UP000274920"/>
    </source>
</evidence>
<evidence type="ECO:0000313" key="4">
    <source>
        <dbReference type="Proteomes" id="UP000474104"/>
    </source>
</evidence>
<organism evidence="2 3">
    <name type="scientific">Schaedlerella arabinosiphila</name>
    <dbReference type="NCBI Taxonomy" id="2044587"/>
    <lineage>
        <taxon>Bacteria</taxon>
        <taxon>Bacillati</taxon>
        <taxon>Bacillota</taxon>
        <taxon>Clostridia</taxon>
        <taxon>Lachnospirales</taxon>
        <taxon>Lachnospiraceae</taxon>
        <taxon>Schaedlerella</taxon>
    </lineage>
</organism>
<dbReference type="OrthoDB" id="1855842at2"/>
<reference evidence="1 4" key="2">
    <citation type="submission" date="2019-07" db="EMBL/GenBank/DDBJ databases">
        <title>Draft genome sequences of 15 bacterial species constituting the stable defined intestinal microbiota of the GM15 gnotobiotic mouse model.</title>
        <authorList>
            <person name="Elie C."/>
            <person name="Mathieu A."/>
            <person name="Saliou A."/>
            <person name="Darnaud M."/>
            <person name="Leulier F."/>
            <person name="Tamellini A."/>
        </authorList>
    </citation>
    <scope>NUCLEOTIDE SEQUENCE [LARGE SCALE GENOMIC DNA]</scope>
    <source>
        <strain evidence="4">ASF 502</strain>
        <strain evidence="1">MD300</strain>
    </source>
</reference>
<dbReference type="EMBL" id="RHJS01000002">
    <property type="protein sequence ID" value="RRK35178.1"/>
    <property type="molecule type" value="Genomic_DNA"/>
</dbReference>
<keyword evidence="3" id="KW-1185">Reference proteome</keyword>
<protein>
    <submittedName>
        <fullName evidence="2">Uncharacterized protein</fullName>
    </submittedName>
</protein>
<evidence type="ECO:0000313" key="2">
    <source>
        <dbReference type="EMBL" id="RRK35178.1"/>
    </source>
</evidence>
<gene>
    <name evidence="2" type="ORF">EBB54_03885</name>
    <name evidence="1" type="ORF">FMM80_03910</name>
</gene>